<proteinExistence type="predicted"/>
<evidence type="ECO:0000313" key="2">
    <source>
        <dbReference type="Proteomes" id="UP000805193"/>
    </source>
</evidence>
<keyword evidence="2" id="KW-1185">Reference proteome</keyword>
<reference evidence="1 2" key="1">
    <citation type="journal article" date="2020" name="Cell">
        <title>Large-Scale Comparative Analyses of Tick Genomes Elucidate Their Genetic Diversity and Vector Capacities.</title>
        <authorList>
            <consortium name="Tick Genome and Microbiome Consortium (TIGMIC)"/>
            <person name="Jia N."/>
            <person name="Wang J."/>
            <person name="Shi W."/>
            <person name="Du L."/>
            <person name="Sun Y."/>
            <person name="Zhan W."/>
            <person name="Jiang J.F."/>
            <person name="Wang Q."/>
            <person name="Zhang B."/>
            <person name="Ji P."/>
            <person name="Bell-Sakyi L."/>
            <person name="Cui X.M."/>
            <person name="Yuan T.T."/>
            <person name="Jiang B.G."/>
            <person name="Yang W.F."/>
            <person name="Lam T.T."/>
            <person name="Chang Q.C."/>
            <person name="Ding S.J."/>
            <person name="Wang X.J."/>
            <person name="Zhu J.G."/>
            <person name="Ruan X.D."/>
            <person name="Zhao L."/>
            <person name="Wei J.T."/>
            <person name="Ye R.Z."/>
            <person name="Que T.C."/>
            <person name="Du C.H."/>
            <person name="Zhou Y.H."/>
            <person name="Cheng J.X."/>
            <person name="Dai P.F."/>
            <person name="Guo W.B."/>
            <person name="Han X.H."/>
            <person name="Huang E.J."/>
            <person name="Li L.F."/>
            <person name="Wei W."/>
            <person name="Gao Y.C."/>
            <person name="Liu J.Z."/>
            <person name="Shao H.Z."/>
            <person name="Wang X."/>
            <person name="Wang C.C."/>
            <person name="Yang T.C."/>
            <person name="Huo Q.B."/>
            <person name="Li W."/>
            <person name="Chen H.Y."/>
            <person name="Chen S.E."/>
            <person name="Zhou L.G."/>
            <person name="Ni X.B."/>
            <person name="Tian J.H."/>
            <person name="Sheng Y."/>
            <person name="Liu T."/>
            <person name="Pan Y.S."/>
            <person name="Xia L.Y."/>
            <person name="Li J."/>
            <person name="Zhao F."/>
            <person name="Cao W.C."/>
        </authorList>
    </citation>
    <scope>NUCLEOTIDE SEQUENCE [LARGE SCALE GENOMIC DNA]</scope>
    <source>
        <strain evidence="1">Iper-2018</strain>
    </source>
</reference>
<protein>
    <submittedName>
        <fullName evidence="1">Uncharacterized protein</fullName>
    </submittedName>
</protein>
<organism evidence="1 2">
    <name type="scientific">Ixodes persulcatus</name>
    <name type="common">Taiga tick</name>
    <dbReference type="NCBI Taxonomy" id="34615"/>
    <lineage>
        <taxon>Eukaryota</taxon>
        <taxon>Metazoa</taxon>
        <taxon>Ecdysozoa</taxon>
        <taxon>Arthropoda</taxon>
        <taxon>Chelicerata</taxon>
        <taxon>Arachnida</taxon>
        <taxon>Acari</taxon>
        <taxon>Parasitiformes</taxon>
        <taxon>Ixodida</taxon>
        <taxon>Ixodoidea</taxon>
        <taxon>Ixodidae</taxon>
        <taxon>Ixodinae</taxon>
        <taxon>Ixodes</taxon>
    </lineage>
</organism>
<gene>
    <name evidence="1" type="ORF">HPB47_018874</name>
</gene>
<dbReference type="EMBL" id="JABSTQ010008159">
    <property type="protein sequence ID" value="KAG0434802.1"/>
    <property type="molecule type" value="Genomic_DNA"/>
</dbReference>
<accession>A0AC60QJM1</accession>
<dbReference type="Proteomes" id="UP000805193">
    <property type="component" value="Unassembled WGS sequence"/>
</dbReference>
<sequence>MKSDETRDIPATVTLREIHEAGEESVSEDPGDTLNHTAHRRLRHVYEIARNNLKSLGAIKSQGYEELEHWGQ</sequence>
<comment type="caution">
    <text evidence="1">The sequence shown here is derived from an EMBL/GenBank/DDBJ whole genome shotgun (WGS) entry which is preliminary data.</text>
</comment>
<evidence type="ECO:0000313" key="1">
    <source>
        <dbReference type="EMBL" id="KAG0434802.1"/>
    </source>
</evidence>
<name>A0AC60QJM1_IXOPE</name>